<dbReference type="PANTHER" id="PTHR46026:SF1">
    <property type="entry name" value="RHO-TYPE GUANINE NUCLEOTIDE EXCHANGE FACTOR, ISOFORM F"/>
    <property type="match status" value="1"/>
</dbReference>
<organism evidence="7 8">
    <name type="scientific">Cherax quadricarinatus</name>
    <name type="common">Australian red claw crayfish</name>
    <dbReference type="NCBI Taxonomy" id="27406"/>
    <lineage>
        <taxon>Eukaryota</taxon>
        <taxon>Metazoa</taxon>
        <taxon>Ecdysozoa</taxon>
        <taxon>Arthropoda</taxon>
        <taxon>Crustacea</taxon>
        <taxon>Multicrustacea</taxon>
        <taxon>Malacostraca</taxon>
        <taxon>Eumalacostraca</taxon>
        <taxon>Eucarida</taxon>
        <taxon>Decapoda</taxon>
        <taxon>Pleocyemata</taxon>
        <taxon>Astacidea</taxon>
        <taxon>Parastacoidea</taxon>
        <taxon>Parastacidae</taxon>
        <taxon>Cherax</taxon>
    </lineage>
</organism>
<evidence type="ECO:0000256" key="5">
    <source>
        <dbReference type="SAM" id="Phobius"/>
    </source>
</evidence>
<comment type="subcellular location">
    <subcellularLocation>
        <location evidence="1">Cell projection</location>
    </subcellularLocation>
</comment>
<evidence type="ECO:0000313" key="8">
    <source>
        <dbReference type="Proteomes" id="UP001445076"/>
    </source>
</evidence>
<dbReference type="GO" id="GO:0005737">
    <property type="term" value="C:cytoplasm"/>
    <property type="evidence" value="ECO:0007669"/>
    <property type="project" value="TreeGrafter"/>
</dbReference>
<protein>
    <recommendedName>
        <fullName evidence="6">PH domain-containing protein</fullName>
    </recommendedName>
</protein>
<evidence type="ECO:0000256" key="3">
    <source>
        <dbReference type="ARBA" id="ARBA00023273"/>
    </source>
</evidence>
<feature type="region of interest" description="Disordered" evidence="4">
    <location>
        <begin position="915"/>
        <end position="988"/>
    </location>
</feature>
<keyword evidence="5" id="KW-0472">Membrane</keyword>
<feature type="compositionally biased region" description="Polar residues" evidence="4">
    <location>
        <begin position="882"/>
        <end position="894"/>
    </location>
</feature>
<evidence type="ECO:0000256" key="1">
    <source>
        <dbReference type="ARBA" id="ARBA00004316"/>
    </source>
</evidence>
<feature type="compositionally biased region" description="Polar residues" evidence="4">
    <location>
        <begin position="957"/>
        <end position="967"/>
    </location>
</feature>
<dbReference type="SUPFAM" id="SSF50729">
    <property type="entry name" value="PH domain-like"/>
    <property type="match status" value="1"/>
</dbReference>
<keyword evidence="8" id="KW-1185">Reference proteome</keyword>
<feature type="compositionally biased region" description="Polar residues" evidence="4">
    <location>
        <begin position="940"/>
        <end position="950"/>
    </location>
</feature>
<evidence type="ECO:0000256" key="4">
    <source>
        <dbReference type="SAM" id="MobiDB-lite"/>
    </source>
</evidence>
<feature type="non-terminal residue" evidence="7">
    <location>
        <position position="1"/>
    </location>
</feature>
<feature type="compositionally biased region" description="Polar residues" evidence="4">
    <location>
        <begin position="477"/>
        <end position="489"/>
    </location>
</feature>
<dbReference type="Pfam" id="PF00169">
    <property type="entry name" value="PH"/>
    <property type="match status" value="1"/>
</dbReference>
<keyword evidence="5" id="KW-1133">Transmembrane helix</keyword>
<feature type="region of interest" description="Disordered" evidence="4">
    <location>
        <begin position="477"/>
        <end position="501"/>
    </location>
</feature>
<dbReference type="CDD" id="cd01225">
    <property type="entry name" value="PH_Cool_Pix"/>
    <property type="match status" value="1"/>
</dbReference>
<dbReference type="InterPro" id="IPR001849">
    <property type="entry name" value="PH_domain"/>
</dbReference>
<dbReference type="Gene3D" id="2.30.29.30">
    <property type="entry name" value="Pleckstrin-homology domain (PH domain)/Phosphotyrosine-binding domain (PTB)"/>
    <property type="match status" value="1"/>
</dbReference>
<accession>A0AAW0VUJ9</accession>
<name>A0AAW0VUJ9_CHEQU</name>
<dbReference type="GO" id="GO:0005085">
    <property type="term" value="F:guanyl-nucleotide exchange factor activity"/>
    <property type="evidence" value="ECO:0007669"/>
    <property type="project" value="UniProtKB-KW"/>
</dbReference>
<gene>
    <name evidence="7" type="ORF">OTU49_013115</name>
</gene>
<comment type="caution">
    <text evidence="7">The sequence shown here is derived from an EMBL/GenBank/DDBJ whole genome shotgun (WGS) entry which is preliminary data.</text>
</comment>
<feature type="transmembrane region" description="Helical" evidence="5">
    <location>
        <begin position="52"/>
        <end position="74"/>
    </location>
</feature>
<evidence type="ECO:0000313" key="7">
    <source>
        <dbReference type="EMBL" id="KAK8720777.1"/>
    </source>
</evidence>
<dbReference type="InterPro" id="IPR011993">
    <property type="entry name" value="PH-like_dom_sf"/>
</dbReference>
<dbReference type="SMART" id="SM00233">
    <property type="entry name" value="PH"/>
    <property type="match status" value="1"/>
</dbReference>
<dbReference type="PANTHER" id="PTHR46026">
    <property type="entry name" value="RHO-TYPE GUANINE NUCLEOTIDE EXCHANGE FACTOR, ISOFORM F"/>
    <property type="match status" value="1"/>
</dbReference>
<dbReference type="AlphaFoldDB" id="A0AAW0VUJ9"/>
<dbReference type="GO" id="GO:0042995">
    <property type="term" value="C:cell projection"/>
    <property type="evidence" value="ECO:0007669"/>
    <property type="project" value="UniProtKB-SubCell"/>
</dbReference>
<feature type="region of interest" description="Disordered" evidence="4">
    <location>
        <begin position="292"/>
        <end position="334"/>
    </location>
</feature>
<dbReference type="EMBL" id="JARKIK010000218">
    <property type="protein sequence ID" value="KAK8720777.1"/>
    <property type="molecule type" value="Genomic_DNA"/>
</dbReference>
<evidence type="ECO:0000256" key="2">
    <source>
        <dbReference type="ARBA" id="ARBA00022658"/>
    </source>
</evidence>
<dbReference type="InterPro" id="IPR046376">
    <property type="entry name" value="PH_Cool_Pix"/>
</dbReference>
<evidence type="ECO:0000259" key="6">
    <source>
        <dbReference type="PROSITE" id="PS50003"/>
    </source>
</evidence>
<keyword evidence="5" id="KW-0812">Transmembrane</keyword>
<keyword evidence="2" id="KW-0344">Guanine-nucleotide releasing factor</keyword>
<feature type="domain" description="PH" evidence="6">
    <location>
        <begin position="29"/>
        <end position="130"/>
    </location>
</feature>
<proteinExistence type="predicted"/>
<feature type="region of interest" description="Disordered" evidence="4">
    <location>
        <begin position="857"/>
        <end position="894"/>
    </location>
</feature>
<keyword evidence="3" id="KW-0966">Cell projection</keyword>
<sequence length="1152" mass="126785">STCGAIRREKELELEVVTGRVHGWDGGDTLATLGEVIRMGSVAFLPDHRDRYLILFPTVLVMLSVSPRMSAFIFEGSYPLSSIHVSKLEDNDQHKNAFEISGPLAEHVVALCQTRQDQLQWVEALNQQSRLVRTSNFTPHKSSLTSPPVPPAHVSVWPNNTGAIVPHSLSQPSVCMSCELPYYPTGECGASVKVSSFDGNGYCDLQRTSCHCTTPAVGCSLFSMSSHVFPTLPVLPSGSFYVSRPYAILTKYITNMYRRKIITKKLLRQLAGDREDENVLHAVQLRRHKTECTIRTGNESGNESDTESKNPKTKHLGCPEERCDRSSSSDDGGYWLEDPEDAVGALSPIPKKKQYPIISSTAYSNLHKWRCQPSIADKRFISSLSTSGESGVSTDGSNPYGYVRYYNPDNSSATSLKVESLPYEQSTKHFTYTKPCSVQQDDFINYNREVKSSGDEFYCCLLNKNLPALSPLPVNKGSNSQEVSSTQISEDSKNKVMDVTQGQTKQGSLIVTPTYKFFEVYPGRTDSDSDEAYDTPMKTIHSSTLNIPAAPIILPSYLPSESEYESTVSSPNICDRTIYEGSVSSDDVLGLDGVLAESRDQKNIFPFKTKPDVAYYVSSCSGDETGEDTIDYYESHRKQVPMTIPLSRSEPNLCRKMSSTKHHTGTPKFSSHYVQLVHSVENPAKVCNCESHSHRSSDSGLADVIHHLECCPLRSETPGLGRGSSISRCSHSSQFSTVKSSRSTSSCQGHPFASNCSADADSLLLTPTTTPHTSAPVSYTEDSLSSLIDSVTLHHSTSAHELSCTSCLEPPREESVFRSGLYAHWWMKASVCPKALVMDKSKKDYLRFRVDKKPEVPPKPKFLKPSYHIRRGGTKGAVTKPTARSTSTQTSFTQPYQPVKLQVIPHVSLSCLNNNSLSSNRSGQSHGDESVRPKLRKSPTHLSPQTSITMSRDRSFESQASQISQVTVIPRLSSARGETSTDSQPDHIALPVKTKISTLKIESKLSQESSGNSCTELSSLHSFSESCDRDGNPPHLRDSSEGLDVDFHRRASSHSLHVDVAPSDAFKSTLYCQLQPFPCISTQKSNSGFLKTCNASPALGVFVSAGDEGYDKPSLPPKPLHLQLWPIKRSRSLPKLPLSSITVHTQSKDFTS</sequence>
<dbReference type="Proteomes" id="UP001445076">
    <property type="component" value="Unassembled WGS sequence"/>
</dbReference>
<feature type="compositionally biased region" description="Basic and acidic residues" evidence="4">
    <location>
        <begin position="317"/>
        <end position="328"/>
    </location>
</feature>
<feature type="compositionally biased region" description="Polar residues" evidence="4">
    <location>
        <begin position="293"/>
        <end position="303"/>
    </location>
</feature>
<reference evidence="7 8" key="1">
    <citation type="journal article" date="2024" name="BMC Genomics">
        <title>Genome assembly of redclaw crayfish (Cherax quadricarinatus) provides insights into its immune adaptation and hypoxia tolerance.</title>
        <authorList>
            <person name="Liu Z."/>
            <person name="Zheng J."/>
            <person name="Li H."/>
            <person name="Fang K."/>
            <person name="Wang S."/>
            <person name="He J."/>
            <person name="Zhou D."/>
            <person name="Weng S."/>
            <person name="Chi M."/>
            <person name="Gu Z."/>
            <person name="He J."/>
            <person name="Li F."/>
            <person name="Wang M."/>
        </authorList>
    </citation>
    <scope>NUCLEOTIDE SEQUENCE [LARGE SCALE GENOMIC DNA]</scope>
    <source>
        <strain evidence="7">ZL_2023a</strain>
    </source>
</reference>
<dbReference type="PROSITE" id="PS50003">
    <property type="entry name" value="PH_DOMAIN"/>
    <property type="match status" value="1"/>
</dbReference>